<organism evidence="2 3">
    <name type="scientific">Candidatus Magasanikbacteria bacterium GW2011_GWC2_45_8</name>
    <dbReference type="NCBI Taxonomy" id="1619050"/>
    <lineage>
        <taxon>Bacteria</taxon>
        <taxon>Candidatus Magasanikiibacteriota</taxon>
    </lineage>
</organism>
<feature type="chain" id="PRO_5002538603" evidence="1">
    <location>
        <begin position="19"/>
        <end position="167"/>
    </location>
</feature>
<gene>
    <name evidence="2" type="ORF">UX20_C0043G0008</name>
</gene>
<evidence type="ECO:0000313" key="2">
    <source>
        <dbReference type="EMBL" id="KKU12752.1"/>
    </source>
</evidence>
<dbReference type="InterPro" id="IPR011969">
    <property type="entry name" value="Clan_AA_Asp_peptidase_C"/>
</dbReference>
<dbReference type="InterPro" id="IPR034122">
    <property type="entry name" value="Retropepsin-like_bacterial"/>
</dbReference>
<dbReference type="EMBL" id="LCLH01000043">
    <property type="protein sequence ID" value="KKU12752.1"/>
    <property type="molecule type" value="Genomic_DNA"/>
</dbReference>
<evidence type="ECO:0000256" key="1">
    <source>
        <dbReference type="SAM" id="SignalP"/>
    </source>
</evidence>
<sequence>MKKIFLFFLLLMSSFSCAAFYECWERGRLVIQSAPCDTGFLPPWFSGSVQNSSVRIPLANNSYKINGTVQGVPVVHLIDTGATHTAINKRVATVAGIVCQSAGISGTANGTVKTCISTASEITFGGMVVKNVSVSVMPNMSDDVLLGMNVLEQFKINQGSGFMQISR</sequence>
<keyword evidence="2" id="KW-0378">Hydrolase</keyword>
<dbReference type="InterPro" id="IPR021109">
    <property type="entry name" value="Peptidase_aspartic_dom_sf"/>
</dbReference>
<protein>
    <submittedName>
        <fullName evidence="2">Clan AA aspartic protease, TIGR02281 family</fullName>
    </submittedName>
</protein>
<dbReference type="Proteomes" id="UP000034911">
    <property type="component" value="Unassembled WGS sequence"/>
</dbReference>
<dbReference type="GO" id="GO:0008233">
    <property type="term" value="F:peptidase activity"/>
    <property type="evidence" value="ECO:0007669"/>
    <property type="project" value="UniProtKB-KW"/>
</dbReference>
<dbReference type="Gene3D" id="2.40.70.10">
    <property type="entry name" value="Acid Proteases"/>
    <property type="match status" value="1"/>
</dbReference>
<dbReference type="SUPFAM" id="SSF50630">
    <property type="entry name" value="Acid proteases"/>
    <property type="match status" value="1"/>
</dbReference>
<reference evidence="2 3" key="1">
    <citation type="journal article" date="2015" name="Nature">
        <title>rRNA introns, odd ribosomes, and small enigmatic genomes across a large radiation of phyla.</title>
        <authorList>
            <person name="Brown C.T."/>
            <person name="Hug L.A."/>
            <person name="Thomas B.C."/>
            <person name="Sharon I."/>
            <person name="Castelle C.J."/>
            <person name="Singh A."/>
            <person name="Wilkins M.J."/>
            <person name="Williams K.H."/>
            <person name="Banfield J.F."/>
        </authorList>
    </citation>
    <scope>NUCLEOTIDE SEQUENCE [LARGE SCALE GENOMIC DNA]</scope>
</reference>
<dbReference type="CDD" id="cd05483">
    <property type="entry name" value="retropepsin_like_bacteria"/>
    <property type="match status" value="1"/>
</dbReference>
<evidence type="ECO:0000313" key="3">
    <source>
        <dbReference type="Proteomes" id="UP000034911"/>
    </source>
</evidence>
<dbReference type="Pfam" id="PF13975">
    <property type="entry name" value="gag-asp_proteas"/>
    <property type="match status" value="1"/>
</dbReference>
<comment type="caution">
    <text evidence="2">The sequence shown here is derived from an EMBL/GenBank/DDBJ whole genome shotgun (WGS) entry which is preliminary data.</text>
</comment>
<feature type="signal peptide" evidence="1">
    <location>
        <begin position="1"/>
        <end position="18"/>
    </location>
</feature>
<name>A0A0G1MX65_9BACT</name>
<dbReference type="PROSITE" id="PS51257">
    <property type="entry name" value="PROKAR_LIPOPROTEIN"/>
    <property type="match status" value="1"/>
</dbReference>
<proteinExistence type="predicted"/>
<dbReference type="AlphaFoldDB" id="A0A0G1MX65"/>
<dbReference type="NCBIfam" id="TIGR02281">
    <property type="entry name" value="clan_AA_DTGA"/>
    <property type="match status" value="1"/>
</dbReference>
<dbReference type="GO" id="GO:0006508">
    <property type="term" value="P:proteolysis"/>
    <property type="evidence" value="ECO:0007669"/>
    <property type="project" value="UniProtKB-KW"/>
</dbReference>
<keyword evidence="2" id="KW-0645">Protease</keyword>
<dbReference type="STRING" id="1619050.UX20_C0043G0008"/>
<keyword evidence="1" id="KW-0732">Signal</keyword>
<accession>A0A0G1MX65</accession>